<dbReference type="InterPro" id="IPR007627">
    <property type="entry name" value="RNA_pol_sigma70_r2"/>
</dbReference>
<accession>S5YBT0</accession>
<gene>
    <name evidence="7" type="ORF">JCM7686_1812</name>
</gene>
<dbReference type="KEGG" id="pami:JCM7686_1812"/>
<evidence type="ECO:0000256" key="3">
    <source>
        <dbReference type="ARBA" id="ARBA00023082"/>
    </source>
</evidence>
<dbReference type="EMBL" id="CP006650">
    <property type="protein sequence ID" value="AGT08913.1"/>
    <property type="molecule type" value="Genomic_DNA"/>
</dbReference>
<dbReference type="PANTHER" id="PTHR43133:SF63">
    <property type="entry name" value="RNA POLYMERASE SIGMA FACTOR FECI-RELATED"/>
    <property type="match status" value="1"/>
</dbReference>
<name>S5YBT0_PARAH</name>
<dbReference type="AlphaFoldDB" id="S5YBT0"/>
<organism evidence="7 8">
    <name type="scientific">Paracoccus aminophilus JCM 7686</name>
    <dbReference type="NCBI Taxonomy" id="1367847"/>
    <lineage>
        <taxon>Bacteria</taxon>
        <taxon>Pseudomonadati</taxon>
        <taxon>Pseudomonadota</taxon>
        <taxon>Alphaproteobacteria</taxon>
        <taxon>Rhodobacterales</taxon>
        <taxon>Paracoccaceae</taxon>
        <taxon>Paracoccus</taxon>
    </lineage>
</organism>
<dbReference type="PANTHER" id="PTHR43133">
    <property type="entry name" value="RNA POLYMERASE ECF-TYPE SIGMA FACTO"/>
    <property type="match status" value="1"/>
</dbReference>
<dbReference type="Proteomes" id="UP000015480">
    <property type="component" value="Chromosome"/>
</dbReference>
<dbReference type="SUPFAM" id="SSF88659">
    <property type="entry name" value="Sigma3 and sigma4 domains of RNA polymerase sigma factors"/>
    <property type="match status" value="1"/>
</dbReference>
<dbReference type="STRING" id="1367847.JCM7686_1812"/>
<dbReference type="InterPro" id="IPR014284">
    <property type="entry name" value="RNA_pol_sigma-70_dom"/>
</dbReference>
<dbReference type="HOGENOM" id="CLU_047691_12_3_5"/>
<dbReference type="PATRIC" id="fig|1367847.3.peg.1796"/>
<reference evidence="7 8" key="1">
    <citation type="journal article" date="2014" name="BMC Genomics">
        <title>Architecture and functions of a multipartite genome of the methylotrophic bacterium Paracoccus aminophilus JCM 7686, containing primary and secondary chromids.</title>
        <authorList>
            <person name="Dziewit L."/>
            <person name="Czarnecki J."/>
            <person name="Wibberg D."/>
            <person name="Radlinska M."/>
            <person name="Mrozek P."/>
            <person name="Szymczak M."/>
            <person name="Schluter A."/>
            <person name="Puhler A."/>
            <person name="Bartosik D."/>
        </authorList>
    </citation>
    <scope>NUCLEOTIDE SEQUENCE [LARGE SCALE GENOMIC DNA]</scope>
    <source>
        <strain evidence="7">JCM 7686</strain>
    </source>
</reference>
<dbReference type="OrthoDB" id="9794372at2"/>
<dbReference type="GO" id="GO:0016987">
    <property type="term" value="F:sigma factor activity"/>
    <property type="evidence" value="ECO:0007669"/>
    <property type="project" value="UniProtKB-KW"/>
</dbReference>
<evidence type="ECO:0000256" key="1">
    <source>
        <dbReference type="ARBA" id="ARBA00010641"/>
    </source>
</evidence>
<comment type="similarity">
    <text evidence="1">Belongs to the sigma-70 factor family. ECF subfamily.</text>
</comment>
<dbReference type="InterPro" id="IPR013249">
    <property type="entry name" value="RNA_pol_sigma70_r4_t2"/>
</dbReference>
<protein>
    <submittedName>
        <fullName evidence="7">ECF subfamily RNA polymerase sigma factor</fullName>
    </submittedName>
</protein>
<dbReference type="Pfam" id="PF04542">
    <property type="entry name" value="Sigma70_r2"/>
    <property type="match status" value="1"/>
</dbReference>
<keyword evidence="2" id="KW-0805">Transcription regulation</keyword>
<dbReference type="GO" id="GO:0003677">
    <property type="term" value="F:DNA binding"/>
    <property type="evidence" value="ECO:0007669"/>
    <property type="project" value="InterPro"/>
</dbReference>
<evidence type="ECO:0000313" key="8">
    <source>
        <dbReference type="Proteomes" id="UP000015480"/>
    </source>
</evidence>
<dbReference type="GO" id="GO:0006352">
    <property type="term" value="P:DNA-templated transcription initiation"/>
    <property type="evidence" value="ECO:0007669"/>
    <property type="project" value="InterPro"/>
</dbReference>
<dbReference type="RefSeq" id="WP_020950551.1">
    <property type="nucleotide sequence ID" value="NC_022041.1"/>
</dbReference>
<dbReference type="Gene3D" id="1.10.10.10">
    <property type="entry name" value="Winged helix-like DNA-binding domain superfamily/Winged helix DNA-binding domain"/>
    <property type="match status" value="1"/>
</dbReference>
<dbReference type="Pfam" id="PF08281">
    <property type="entry name" value="Sigma70_r4_2"/>
    <property type="match status" value="1"/>
</dbReference>
<feature type="domain" description="RNA polymerase sigma factor 70 region 4 type 2" evidence="6">
    <location>
        <begin position="104"/>
        <end position="156"/>
    </location>
</feature>
<dbReference type="InterPro" id="IPR036388">
    <property type="entry name" value="WH-like_DNA-bd_sf"/>
</dbReference>
<proteinExistence type="inferred from homology"/>
<dbReference type="NCBIfam" id="TIGR02937">
    <property type="entry name" value="sigma70-ECF"/>
    <property type="match status" value="1"/>
</dbReference>
<dbReference type="InterPro" id="IPR013325">
    <property type="entry name" value="RNA_pol_sigma_r2"/>
</dbReference>
<dbReference type="InterPro" id="IPR039425">
    <property type="entry name" value="RNA_pol_sigma-70-like"/>
</dbReference>
<evidence type="ECO:0000259" key="6">
    <source>
        <dbReference type="Pfam" id="PF08281"/>
    </source>
</evidence>
<keyword evidence="8" id="KW-1185">Reference proteome</keyword>
<evidence type="ECO:0000256" key="2">
    <source>
        <dbReference type="ARBA" id="ARBA00023015"/>
    </source>
</evidence>
<keyword evidence="4" id="KW-0804">Transcription</keyword>
<dbReference type="Gene3D" id="1.10.1740.10">
    <property type="match status" value="1"/>
</dbReference>
<keyword evidence="3" id="KW-0731">Sigma factor</keyword>
<dbReference type="SUPFAM" id="SSF88946">
    <property type="entry name" value="Sigma2 domain of RNA polymerase sigma factors"/>
    <property type="match status" value="1"/>
</dbReference>
<dbReference type="InterPro" id="IPR013324">
    <property type="entry name" value="RNA_pol_sigma_r3/r4-like"/>
</dbReference>
<evidence type="ECO:0000256" key="4">
    <source>
        <dbReference type="ARBA" id="ARBA00023163"/>
    </source>
</evidence>
<evidence type="ECO:0000259" key="5">
    <source>
        <dbReference type="Pfam" id="PF04542"/>
    </source>
</evidence>
<dbReference type="eggNOG" id="COG1595">
    <property type="taxonomic scope" value="Bacteria"/>
</dbReference>
<sequence length="166" mass="18807">MDSLLTRIFLRRRKSLISRAFRIVRDPGVAEDVAQEAYLRTALALQSRPIAQLDAFLSRTTSNLAIDHLRRDRLRAPGAAQDPDEIAAPAPSVDELLIQRERLRLLEAALARLPPRAQRVWVLSRIENWPYPRIATHLGVSANTVYNDLKLAMAQCHDALARLDRD</sequence>
<evidence type="ECO:0000313" key="7">
    <source>
        <dbReference type="EMBL" id="AGT08913.1"/>
    </source>
</evidence>
<feature type="domain" description="RNA polymerase sigma-70 region 2" evidence="5">
    <location>
        <begin position="11"/>
        <end position="73"/>
    </location>
</feature>